<feature type="compositionally biased region" description="Basic and acidic residues" evidence="7">
    <location>
        <begin position="8"/>
        <end position="35"/>
    </location>
</feature>
<proteinExistence type="predicted"/>
<feature type="transmembrane region" description="Helical" evidence="8">
    <location>
        <begin position="518"/>
        <end position="540"/>
    </location>
</feature>
<dbReference type="PROSITE" id="PS50850">
    <property type="entry name" value="MFS"/>
    <property type="match status" value="1"/>
</dbReference>
<dbReference type="EMBL" id="JAJTJA010000003">
    <property type="protein sequence ID" value="KAH8702307.1"/>
    <property type="molecule type" value="Genomic_DNA"/>
</dbReference>
<dbReference type="Proteomes" id="UP001201262">
    <property type="component" value="Unassembled WGS sequence"/>
</dbReference>
<evidence type="ECO:0000256" key="2">
    <source>
        <dbReference type="ARBA" id="ARBA00022448"/>
    </source>
</evidence>
<gene>
    <name evidence="10" type="ORF">BGW36DRAFT_394973</name>
</gene>
<accession>A0AAD4Q442</accession>
<comment type="subcellular location">
    <subcellularLocation>
        <location evidence="1">Membrane</location>
        <topology evidence="1">Multi-pass membrane protein</topology>
    </subcellularLocation>
</comment>
<evidence type="ECO:0000256" key="5">
    <source>
        <dbReference type="ARBA" id="ARBA00023136"/>
    </source>
</evidence>
<dbReference type="PANTHER" id="PTHR23502:SF51">
    <property type="entry name" value="QUINIDINE RESISTANCE PROTEIN 1-RELATED"/>
    <property type="match status" value="1"/>
</dbReference>
<dbReference type="InterPro" id="IPR020846">
    <property type="entry name" value="MFS_dom"/>
</dbReference>
<feature type="transmembrane region" description="Helical" evidence="8">
    <location>
        <begin position="248"/>
        <end position="267"/>
    </location>
</feature>
<evidence type="ECO:0000259" key="9">
    <source>
        <dbReference type="PROSITE" id="PS50850"/>
    </source>
</evidence>
<evidence type="ECO:0000256" key="6">
    <source>
        <dbReference type="ARBA" id="ARBA00059659"/>
    </source>
</evidence>
<dbReference type="RefSeq" id="XP_046075683.1">
    <property type="nucleotide sequence ID" value="XM_046217983.1"/>
</dbReference>
<evidence type="ECO:0000256" key="3">
    <source>
        <dbReference type="ARBA" id="ARBA00022692"/>
    </source>
</evidence>
<feature type="transmembrane region" description="Helical" evidence="8">
    <location>
        <begin position="459"/>
        <end position="480"/>
    </location>
</feature>
<dbReference type="InterPro" id="IPR011701">
    <property type="entry name" value="MFS"/>
</dbReference>
<comment type="function">
    <text evidence="6">MFS-type transporter; part of the gene cluster that mediates the biosynthesis of the antihypercholesterolemic agents phomoidrides which are dimeric anhydrides.</text>
</comment>
<dbReference type="GO" id="GO:0005886">
    <property type="term" value="C:plasma membrane"/>
    <property type="evidence" value="ECO:0007669"/>
    <property type="project" value="TreeGrafter"/>
</dbReference>
<keyword evidence="3 8" id="KW-0812">Transmembrane</keyword>
<feature type="transmembrane region" description="Helical" evidence="8">
    <location>
        <begin position="492"/>
        <end position="512"/>
    </location>
</feature>
<dbReference type="AlphaFoldDB" id="A0AAD4Q442"/>
<feature type="transmembrane region" description="Helical" evidence="8">
    <location>
        <begin position="92"/>
        <end position="112"/>
    </location>
</feature>
<feature type="transmembrane region" description="Helical" evidence="8">
    <location>
        <begin position="336"/>
        <end position="354"/>
    </location>
</feature>
<keyword evidence="4 8" id="KW-1133">Transmembrane helix</keyword>
<name>A0AAD4Q442_9EURO</name>
<dbReference type="Pfam" id="PF07690">
    <property type="entry name" value="MFS_1"/>
    <property type="match status" value="1"/>
</dbReference>
<dbReference type="GeneID" id="70248270"/>
<evidence type="ECO:0000313" key="11">
    <source>
        <dbReference type="Proteomes" id="UP001201262"/>
    </source>
</evidence>
<protein>
    <submittedName>
        <fullName evidence="10">Major facilitator superfamily transporter</fullName>
    </submittedName>
</protein>
<feature type="transmembrane region" description="Helical" evidence="8">
    <location>
        <begin position="158"/>
        <end position="176"/>
    </location>
</feature>
<reference evidence="10" key="1">
    <citation type="submission" date="2021-12" db="EMBL/GenBank/DDBJ databases">
        <title>Convergent genome expansion in fungi linked to evolution of root-endophyte symbiosis.</title>
        <authorList>
            <consortium name="DOE Joint Genome Institute"/>
            <person name="Ke Y.-H."/>
            <person name="Bonito G."/>
            <person name="Liao H.-L."/>
            <person name="Looney B."/>
            <person name="Rojas-Flechas A."/>
            <person name="Nash J."/>
            <person name="Hameed K."/>
            <person name="Schadt C."/>
            <person name="Martin F."/>
            <person name="Crous P.W."/>
            <person name="Miettinen O."/>
            <person name="Magnuson J.K."/>
            <person name="Labbe J."/>
            <person name="Jacobson D."/>
            <person name="Doktycz M.J."/>
            <person name="Veneault-Fourrey C."/>
            <person name="Kuo A."/>
            <person name="Mondo S."/>
            <person name="Calhoun S."/>
            <person name="Riley R."/>
            <person name="Ohm R."/>
            <person name="LaButti K."/>
            <person name="Andreopoulos B."/>
            <person name="Pangilinan J."/>
            <person name="Nolan M."/>
            <person name="Tritt A."/>
            <person name="Clum A."/>
            <person name="Lipzen A."/>
            <person name="Daum C."/>
            <person name="Barry K."/>
            <person name="Grigoriev I.V."/>
            <person name="Vilgalys R."/>
        </authorList>
    </citation>
    <scope>NUCLEOTIDE SEQUENCE</scope>
    <source>
        <strain evidence="10">PMI_201</strain>
    </source>
</reference>
<sequence length="559" mass="60748">MSAQGTDKQIHDNVADNPHAGRESIPGIDHDDHILDVISSEQHSKHATTAPNTLDPEKGVASSDSSEPRGKEAKNQNSEAVFSTFKVAEKRLIVLIVALTTLLPPLTGSMYYPVIPMLAEELHVSISDINLTITAYLIVQGIAPSFTGNLSDETGRRPALVVTFIIYIAGCVGAAVKGNYALLFVMRCLQSAGSSGTIALSLATVSDIVTSAERGSYTSYVQMGWMVGPALGPVIGGLLSHYLGWRSIFWFLTIFSSVVFVVLLVFLPETSRNIVGNGSIPPPKWNMSLLVYLRSRKQQQVCSTTRSASVDRQAPMALRAQLNPFSSLKIFLDKEVCILLLYSGLIYASSYMVLSTMPDQLQEHYGFNTLQISLCYLATGVGTMTSVLFTGRLLDWNFRRHAKQLGMEISKDKQQDLTDFPIEVARLQVGIHVLVLAGISLVAYGWTMQTETSLAAPMIFLFLQSFGNASAFSGFNNLIMDLNRTKPGAASAAMNLARCWMGAGGVAFAGPLNKAGGVGWMAVMIAGMWLVFSPFVFMVLRYGPKWRGAKREEMDTSAA</sequence>
<feature type="transmembrane region" description="Helical" evidence="8">
    <location>
        <begin position="374"/>
        <end position="394"/>
    </location>
</feature>
<feature type="domain" description="Major facilitator superfamily (MFS) profile" evidence="9">
    <location>
        <begin position="93"/>
        <end position="545"/>
    </location>
</feature>
<evidence type="ECO:0000256" key="1">
    <source>
        <dbReference type="ARBA" id="ARBA00004141"/>
    </source>
</evidence>
<evidence type="ECO:0000256" key="8">
    <source>
        <dbReference type="SAM" id="Phobius"/>
    </source>
</evidence>
<keyword evidence="11" id="KW-1185">Reference proteome</keyword>
<dbReference type="PANTHER" id="PTHR23502">
    <property type="entry name" value="MAJOR FACILITATOR SUPERFAMILY"/>
    <property type="match status" value="1"/>
</dbReference>
<comment type="caution">
    <text evidence="10">The sequence shown here is derived from an EMBL/GenBank/DDBJ whole genome shotgun (WGS) entry which is preliminary data.</text>
</comment>
<organism evidence="10 11">
    <name type="scientific">Talaromyces proteolyticus</name>
    <dbReference type="NCBI Taxonomy" id="1131652"/>
    <lineage>
        <taxon>Eukaryota</taxon>
        <taxon>Fungi</taxon>
        <taxon>Dikarya</taxon>
        <taxon>Ascomycota</taxon>
        <taxon>Pezizomycotina</taxon>
        <taxon>Eurotiomycetes</taxon>
        <taxon>Eurotiomycetidae</taxon>
        <taxon>Eurotiales</taxon>
        <taxon>Trichocomaceae</taxon>
        <taxon>Talaromyces</taxon>
        <taxon>Talaromyces sect. Bacilispori</taxon>
    </lineage>
</organism>
<dbReference type="GO" id="GO:0022857">
    <property type="term" value="F:transmembrane transporter activity"/>
    <property type="evidence" value="ECO:0007669"/>
    <property type="project" value="InterPro"/>
</dbReference>
<evidence type="ECO:0000256" key="4">
    <source>
        <dbReference type="ARBA" id="ARBA00022989"/>
    </source>
</evidence>
<dbReference type="Gene3D" id="1.20.1250.20">
    <property type="entry name" value="MFS general substrate transporter like domains"/>
    <property type="match status" value="1"/>
</dbReference>
<feature type="region of interest" description="Disordered" evidence="7">
    <location>
        <begin position="1"/>
        <end position="76"/>
    </location>
</feature>
<evidence type="ECO:0000313" key="10">
    <source>
        <dbReference type="EMBL" id="KAH8702307.1"/>
    </source>
</evidence>
<keyword evidence="5 8" id="KW-0472">Membrane</keyword>
<feature type="transmembrane region" description="Helical" evidence="8">
    <location>
        <begin position="429"/>
        <end position="447"/>
    </location>
</feature>
<dbReference type="SUPFAM" id="SSF103473">
    <property type="entry name" value="MFS general substrate transporter"/>
    <property type="match status" value="1"/>
</dbReference>
<evidence type="ECO:0000256" key="7">
    <source>
        <dbReference type="SAM" id="MobiDB-lite"/>
    </source>
</evidence>
<dbReference type="FunFam" id="1.20.1720.10:FF:000009">
    <property type="entry name" value="MFS multidrug transporter"/>
    <property type="match status" value="1"/>
</dbReference>
<dbReference type="InterPro" id="IPR036259">
    <property type="entry name" value="MFS_trans_sf"/>
</dbReference>
<feature type="transmembrane region" description="Helical" evidence="8">
    <location>
        <begin position="124"/>
        <end position="146"/>
    </location>
</feature>
<keyword evidence="2" id="KW-0813">Transport</keyword>